<reference evidence="6" key="1">
    <citation type="submission" date="2022-03" db="EMBL/GenBank/DDBJ databases">
        <authorList>
            <person name="Sayadi A."/>
        </authorList>
    </citation>
    <scope>NUCLEOTIDE SEQUENCE</scope>
</reference>
<comment type="similarity">
    <text evidence="4">Belongs to the CFAP96 family.</text>
</comment>
<comment type="subcellular location">
    <subcellularLocation>
        <location evidence="1">Cytoplasm</location>
        <location evidence="1">Cytoskeleton</location>
        <location evidence="1">Microtubule organizing center</location>
        <location evidence="1">Centrosome</location>
    </subcellularLocation>
</comment>
<name>A0A9P0LYV3_ACAOB</name>
<dbReference type="GO" id="GO:0005813">
    <property type="term" value="C:centrosome"/>
    <property type="evidence" value="ECO:0007669"/>
    <property type="project" value="UniProtKB-SubCell"/>
</dbReference>
<dbReference type="Proteomes" id="UP001152888">
    <property type="component" value="Unassembled WGS sequence"/>
</dbReference>
<evidence type="ECO:0000256" key="1">
    <source>
        <dbReference type="ARBA" id="ARBA00004300"/>
    </source>
</evidence>
<dbReference type="Pfam" id="PF15239">
    <property type="entry name" value="CFAP96-like"/>
    <property type="match status" value="1"/>
</dbReference>
<keyword evidence="3" id="KW-0206">Cytoskeleton</keyword>
<dbReference type="EMBL" id="CAKOFQ010007562">
    <property type="protein sequence ID" value="CAH2003900.1"/>
    <property type="molecule type" value="Genomic_DNA"/>
</dbReference>
<evidence type="ECO:0000313" key="7">
    <source>
        <dbReference type="Proteomes" id="UP001152888"/>
    </source>
</evidence>
<organism evidence="6 7">
    <name type="scientific">Acanthoscelides obtectus</name>
    <name type="common">Bean weevil</name>
    <name type="synonym">Bruchus obtectus</name>
    <dbReference type="NCBI Taxonomy" id="200917"/>
    <lineage>
        <taxon>Eukaryota</taxon>
        <taxon>Metazoa</taxon>
        <taxon>Ecdysozoa</taxon>
        <taxon>Arthropoda</taxon>
        <taxon>Hexapoda</taxon>
        <taxon>Insecta</taxon>
        <taxon>Pterygota</taxon>
        <taxon>Neoptera</taxon>
        <taxon>Endopterygota</taxon>
        <taxon>Coleoptera</taxon>
        <taxon>Polyphaga</taxon>
        <taxon>Cucujiformia</taxon>
        <taxon>Chrysomeloidea</taxon>
        <taxon>Chrysomelidae</taxon>
        <taxon>Bruchinae</taxon>
        <taxon>Bruchini</taxon>
        <taxon>Acanthoscelides</taxon>
    </lineage>
</organism>
<evidence type="ECO:0000256" key="2">
    <source>
        <dbReference type="ARBA" id="ARBA00022490"/>
    </source>
</evidence>
<proteinExistence type="inferred from homology"/>
<comment type="caution">
    <text evidence="6">The sequence shown here is derived from an EMBL/GenBank/DDBJ whole genome shotgun (WGS) entry which is preliminary data.</text>
</comment>
<keyword evidence="7" id="KW-1185">Reference proteome</keyword>
<dbReference type="AlphaFoldDB" id="A0A9P0LYV3"/>
<evidence type="ECO:0000256" key="4">
    <source>
        <dbReference type="ARBA" id="ARBA00035656"/>
    </source>
</evidence>
<dbReference type="InterPro" id="IPR029358">
    <property type="entry name" value="CFAP96"/>
</dbReference>
<accession>A0A9P0LYV3</accession>
<protein>
    <recommendedName>
        <fullName evidence="5">Cilia-and flagella-associated protein 96</fullName>
    </recommendedName>
</protein>
<gene>
    <name evidence="6" type="ORF">ACAOBT_LOCUS27686</name>
</gene>
<dbReference type="PANTHER" id="PTHR31144:SF1">
    <property type="entry name" value="UPF0602 PROTEIN C4ORF47"/>
    <property type="match status" value="1"/>
</dbReference>
<evidence type="ECO:0000313" key="6">
    <source>
        <dbReference type="EMBL" id="CAH2003900.1"/>
    </source>
</evidence>
<dbReference type="OrthoDB" id="283553at2759"/>
<keyword evidence="2" id="KW-0963">Cytoplasm</keyword>
<evidence type="ECO:0000256" key="5">
    <source>
        <dbReference type="ARBA" id="ARBA00035693"/>
    </source>
</evidence>
<evidence type="ECO:0000256" key="3">
    <source>
        <dbReference type="ARBA" id="ARBA00023212"/>
    </source>
</evidence>
<dbReference type="GO" id="GO:0005881">
    <property type="term" value="C:cytoplasmic microtubule"/>
    <property type="evidence" value="ECO:0007669"/>
    <property type="project" value="TreeGrafter"/>
</dbReference>
<dbReference type="PANTHER" id="PTHR31144">
    <property type="entry name" value="UPF0602 PROTEIN C4ORF47"/>
    <property type="match status" value="1"/>
</dbReference>
<sequence>MTVIITDDGAVTLFNSELLADINLYCFQNSRRMHAQSGELGNQFGKPDMERLGLFSEMPYMNGKGYVSPFPKPKLEKGLNLMGPGPKVKTGKQDCYFDKDPFKRIFEGEAIKGRGRKPPPLKYKNVSQTPFMPPAGPKFHSTPGDYYGCFSGNIEAFSNKRRPKPAFKGGKGRNFVIGADKMGGCGYADIGINPYPEHAVNRYGTRAKYKEYGRTLNGPFVSSHYPSAYFGPDPFKDTEKFKPGPVYVPRKTKELPALPPGMIIPTGPAKWAGGCKAGTFDKFPEYSHNKYYTPYEIMNPKKKVPPRYGPFFPQSTGEKTLFTCSIVNENIRFRCNDKTRNNFEPSYTKYLLN</sequence>